<evidence type="ECO:0000256" key="5">
    <source>
        <dbReference type="ARBA" id="ARBA00022692"/>
    </source>
</evidence>
<comment type="subcellular location">
    <subcellularLocation>
        <location evidence="1">Membrane</location>
        <topology evidence="1">Multi-pass membrane protein</topology>
    </subcellularLocation>
</comment>
<proteinExistence type="inferred from homology"/>
<feature type="transmembrane region" description="Helical" evidence="13">
    <location>
        <begin position="246"/>
        <end position="269"/>
    </location>
</feature>
<evidence type="ECO:0000256" key="12">
    <source>
        <dbReference type="RuleBase" id="RU000679"/>
    </source>
</evidence>
<dbReference type="GO" id="GO:0005886">
    <property type="term" value="C:plasma membrane"/>
    <property type="evidence" value="ECO:0007669"/>
    <property type="project" value="TreeGrafter"/>
</dbReference>
<keyword evidence="15" id="KW-1185">Reference proteome</keyword>
<keyword evidence="10 12" id="KW-0739">Sodium transport</keyword>
<dbReference type="PhylomeDB" id="T1JFE6"/>
<dbReference type="PANTHER" id="PTHR11690">
    <property type="entry name" value="AMILORIDE-SENSITIVE SODIUM CHANNEL-RELATED"/>
    <property type="match status" value="1"/>
</dbReference>
<evidence type="ECO:0000256" key="13">
    <source>
        <dbReference type="SAM" id="Phobius"/>
    </source>
</evidence>
<dbReference type="Gene3D" id="1.10.287.770">
    <property type="entry name" value="YojJ-like"/>
    <property type="match status" value="1"/>
</dbReference>
<dbReference type="PANTHER" id="PTHR11690:SF300">
    <property type="entry name" value="PICKPOCKET PROTEIN 19"/>
    <property type="match status" value="1"/>
</dbReference>
<reference evidence="15" key="1">
    <citation type="submission" date="2011-05" db="EMBL/GenBank/DDBJ databases">
        <authorList>
            <person name="Richards S.R."/>
            <person name="Qu J."/>
            <person name="Jiang H."/>
            <person name="Jhangiani S.N."/>
            <person name="Agravi P."/>
            <person name="Goodspeed R."/>
            <person name="Gross S."/>
            <person name="Mandapat C."/>
            <person name="Jackson L."/>
            <person name="Mathew T."/>
            <person name="Pu L."/>
            <person name="Thornton R."/>
            <person name="Saada N."/>
            <person name="Wilczek-Boney K.B."/>
            <person name="Lee S."/>
            <person name="Kovar C."/>
            <person name="Wu Y."/>
            <person name="Scherer S.E."/>
            <person name="Worley K.C."/>
            <person name="Muzny D.M."/>
            <person name="Gibbs R."/>
        </authorList>
    </citation>
    <scope>NUCLEOTIDE SEQUENCE</scope>
    <source>
        <strain evidence="15">Brora</strain>
    </source>
</reference>
<keyword evidence="6 13" id="KW-1133">Transmembrane helix</keyword>
<comment type="similarity">
    <text evidence="2 12">Belongs to the amiloride-sensitive sodium channel (TC 1.A.6) family.</text>
</comment>
<evidence type="ECO:0000256" key="3">
    <source>
        <dbReference type="ARBA" id="ARBA00022448"/>
    </source>
</evidence>
<dbReference type="AlphaFoldDB" id="T1JFE6"/>
<sequence>MKKLRQDSAQQQGLKHWCEVHPFDLTNEELNISTIWQHMSLEGILTRAFDELIRYRRNEYKICFSINPKADLCFKGVPTTYMIHNSEELVEHTVLTRSQQSRVHTSIIYGVTAKQFKGLNRTDKLCETHRKVSQCERDCLEAAFKQEILCKLPSMLLDVPFCTDPKIILNTSVNTLKISTLFDYSKNCACPSKCEEIMYTDHLKMIEWTNKYPSVCIYFDDDIIETIEEFYSYTFIPFICDVGGNLGLFLGLCIPTMFEIIESVVLYFLKKM</sequence>
<evidence type="ECO:0000256" key="1">
    <source>
        <dbReference type="ARBA" id="ARBA00004141"/>
    </source>
</evidence>
<evidence type="ECO:0000313" key="15">
    <source>
        <dbReference type="Proteomes" id="UP000014500"/>
    </source>
</evidence>
<evidence type="ECO:0000256" key="11">
    <source>
        <dbReference type="ARBA" id="ARBA00023303"/>
    </source>
</evidence>
<keyword evidence="8 12" id="KW-0406">Ion transport</keyword>
<evidence type="ECO:0000256" key="9">
    <source>
        <dbReference type="ARBA" id="ARBA00023136"/>
    </source>
</evidence>
<dbReference type="HOGENOM" id="CLU_1024223_0_0_1"/>
<keyword evidence="3 12" id="KW-0813">Transport</keyword>
<name>T1JFE6_STRMM</name>
<evidence type="ECO:0000256" key="2">
    <source>
        <dbReference type="ARBA" id="ARBA00007193"/>
    </source>
</evidence>
<protein>
    <submittedName>
        <fullName evidence="14">Uncharacterized protein</fullName>
    </submittedName>
</protein>
<evidence type="ECO:0000256" key="6">
    <source>
        <dbReference type="ARBA" id="ARBA00022989"/>
    </source>
</evidence>
<keyword evidence="11 12" id="KW-0407">Ion channel</keyword>
<reference evidence="14" key="2">
    <citation type="submission" date="2015-02" db="UniProtKB">
        <authorList>
            <consortium name="EnsemblMetazoa"/>
        </authorList>
    </citation>
    <scope>IDENTIFICATION</scope>
</reference>
<dbReference type="GO" id="GO:0015280">
    <property type="term" value="F:ligand-gated sodium channel activity"/>
    <property type="evidence" value="ECO:0007669"/>
    <property type="project" value="TreeGrafter"/>
</dbReference>
<keyword evidence="4 12" id="KW-0894">Sodium channel</keyword>
<dbReference type="Pfam" id="PF00858">
    <property type="entry name" value="ASC"/>
    <property type="match status" value="1"/>
</dbReference>
<keyword evidence="9 13" id="KW-0472">Membrane</keyword>
<keyword evidence="5 12" id="KW-0812">Transmembrane</keyword>
<dbReference type="EnsemblMetazoa" id="SMAR012560-RA">
    <property type="protein sequence ID" value="SMAR012560-PA"/>
    <property type="gene ID" value="SMAR012560"/>
</dbReference>
<dbReference type="InterPro" id="IPR001873">
    <property type="entry name" value="ENaC"/>
</dbReference>
<dbReference type="eggNOG" id="KOG4294">
    <property type="taxonomic scope" value="Eukaryota"/>
</dbReference>
<evidence type="ECO:0000256" key="7">
    <source>
        <dbReference type="ARBA" id="ARBA00023053"/>
    </source>
</evidence>
<evidence type="ECO:0000313" key="14">
    <source>
        <dbReference type="EnsemblMetazoa" id="SMAR012560-PA"/>
    </source>
</evidence>
<dbReference type="EMBL" id="JH432157">
    <property type="status" value="NOT_ANNOTATED_CDS"/>
    <property type="molecule type" value="Genomic_DNA"/>
</dbReference>
<evidence type="ECO:0000256" key="4">
    <source>
        <dbReference type="ARBA" id="ARBA00022461"/>
    </source>
</evidence>
<evidence type="ECO:0000256" key="10">
    <source>
        <dbReference type="ARBA" id="ARBA00023201"/>
    </source>
</evidence>
<keyword evidence="7" id="KW-0915">Sodium</keyword>
<dbReference type="Proteomes" id="UP000014500">
    <property type="component" value="Unassembled WGS sequence"/>
</dbReference>
<accession>T1JFE6</accession>
<evidence type="ECO:0000256" key="8">
    <source>
        <dbReference type="ARBA" id="ARBA00023065"/>
    </source>
</evidence>
<organism evidence="14 15">
    <name type="scientific">Strigamia maritima</name>
    <name type="common">European centipede</name>
    <name type="synonym">Geophilus maritimus</name>
    <dbReference type="NCBI Taxonomy" id="126957"/>
    <lineage>
        <taxon>Eukaryota</taxon>
        <taxon>Metazoa</taxon>
        <taxon>Ecdysozoa</taxon>
        <taxon>Arthropoda</taxon>
        <taxon>Myriapoda</taxon>
        <taxon>Chilopoda</taxon>
        <taxon>Pleurostigmophora</taxon>
        <taxon>Geophilomorpha</taxon>
        <taxon>Linotaeniidae</taxon>
        <taxon>Strigamia</taxon>
    </lineage>
</organism>